<evidence type="ECO:0000313" key="2">
    <source>
        <dbReference type="EMBL" id="RDX82450.1"/>
    </source>
</evidence>
<feature type="compositionally biased region" description="Basic and acidic residues" evidence="1">
    <location>
        <begin position="126"/>
        <end position="145"/>
    </location>
</feature>
<protein>
    <submittedName>
        <fullName evidence="2">Uncharacterized protein</fullName>
    </submittedName>
</protein>
<dbReference type="AlphaFoldDB" id="A0A371FW83"/>
<accession>A0A371FW83</accession>
<name>A0A371FW83_MUCPR</name>
<dbReference type="Proteomes" id="UP000257109">
    <property type="component" value="Unassembled WGS sequence"/>
</dbReference>
<organism evidence="2 3">
    <name type="scientific">Mucuna pruriens</name>
    <name type="common">Velvet bean</name>
    <name type="synonym">Dolichos pruriens</name>
    <dbReference type="NCBI Taxonomy" id="157652"/>
    <lineage>
        <taxon>Eukaryota</taxon>
        <taxon>Viridiplantae</taxon>
        <taxon>Streptophyta</taxon>
        <taxon>Embryophyta</taxon>
        <taxon>Tracheophyta</taxon>
        <taxon>Spermatophyta</taxon>
        <taxon>Magnoliopsida</taxon>
        <taxon>eudicotyledons</taxon>
        <taxon>Gunneridae</taxon>
        <taxon>Pentapetalae</taxon>
        <taxon>rosids</taxon>
        <taxon>fabids</taxon>
        <taxon>Fabales</taxon>
        <taxon>Fabaceae</taxon>
        <taxon>Papilionoideae</taxon>
        <taxon>50 kb inversion clade</taxon>
        <taxon>NPAAA clade</taxon>
        <taxon>indigoferoid/millettioid clade</taxon>
        <taxon>Phaseoleae</taxon>
        <taxon>Mucuna</taxon>
    </lineage>
</organism>
<evidence type="ECO:0000256" key="1">
    <source>
        <dbReference type="SAM" id="MobiDB-lite"/>
    </source>
</evidence>
<sequence length="145" mass="16488">MEKKNYILGFLDSNPTNKGIDNLHDTGDPMTSVGSTGKSQLGSCFDNFGSTSRSRLGLSSPFHLFSRWSLSKIVSFGIKALALEIRSPTSRHNDDEEDSGSTFKSVSKVFNMFINPLYEHEEDEYLDGRYNENERRRRGEPRRDN</sequence>
<proteinExistence type="predicted"/>
<dbReference type="EMBL" id="QJKJ01007638">
    <property type="protein sequence ID" value="RDX82450.1"/>
    <property type="molecule type" value="Genomic_DNA"/>
</dbReference>
<keyword evidence="3" id="KW-1185">Reference proteome</keyword>
<gene>
    <name evidence="2" type="ORF">CR513_36762</name>
</gene>
<comment type="caution">
    <text evidence="2">The sequence shown here is derived from an EMBL/GenBank/DDBJ whole genome shotgun (WGS) entry which is preliminary data.</text>
</comment>
<evidence type="ECO:0000313" key="3">
    <source>
        <dbReference type="Proteomes" id="UP000257109"/>
    </source>
</evidence>
<feature type="non-terminal residue" evidence="2">
    <location>
        <position position="1"/>
    </location>
</feature>
<reference evidence="2" key="1">
    <citation type="submission" date="2018-05" db="EMBL/GenBank/DDBJ databases">
        <title>Draft genome of Mucuna pruriens seed.</title>
        <authorList>
            <person name="Nnadi N.E."/>
            <person name="Vos R."/>
            <person name="Hasami M.H."/>
            <person name="Devisetty U.K."/>
            <person name="Aguiy J.C."/>
        </authorList>
    </citation>
    <scope>NUCLEOTIDE SEQUENCE [LARGE SCALE GENOMIC DNA]</scope>
    <source>
        <strain evidence="2">JCA_2017</strain>
    </source>
</reference>
<feature type="region of interest" description="Disordered" evidence="1">
    <location>
        <begin position="124"/>
        <end position="145"/>
    </location>
</feature>